<keyword evidence="3" id="KW-0472">Membrane</keyword>
<evidence type="ECO:0000313" key="6">
    <source>
        <dbReference type="Proteomes" id="UP000003178"/>
    </source>
</evidence>
<dbReference type="EC" id="3.5.1.28" evidence="5"/>
<feature type="compositionally biased region" description="Low complexity" evidence="2">
    <location>
        <begin position="34"/>
        <end position="43"/>
    </location>
</feature>
<dbReference type="SMART" id="SM00646">
    <property type="entry name" value="Ami_3"/>
    <property type="match status" value="1"/>
</dbReference>
<dbReference type="GO" id="GO:0030288">
    <property type="term" value="C:outer membrane-bounded periplasmic space"/>
    <property type="evidence" value="ECO:0007669"/>
    <property type="project" value="TreeGrafter"/>
</dbReference>
<dbReference type="SUPFAM" id="SSF53187">
    <property type="entry name" value="Zn-dependent exopeptidases"/>
    <property type="match status" value="1"/>
</dbReference>
<dbReference type="EMBL" id="ABWP01000044">
    <property type="protein sequence ID" value="EEA85390.1"/>
    <property type="molecule type" value="Genomic_DNA"/>
</dbReference>
<feature type="compositionally biased region" description="Basic residues" evidence="2">
    <location>
        <begin position="74"/>
        <end position="94"/>
    </location>
</feature>
<organism evidence="5 6">
    <name type="scientific">Peptacetobacter hiranonis (strain DSM 13275 / JCM 10541 / KCTC 15199 / TO-931)</name>
    <name type="common">Clostridium hiranonis</name>
    <dbReference type="NCBI Taxonomy" id="500633"/>
    <lineage>
        <taxon>Bacteria</taxon>
        <taxon>Bacillati</taxon>
        <taxon>Bacillota</taxon>
        <taxon>Clostridia</taxon>
        <taxon>Peptostreptococcales</taxon>
        <taxon>Peptostreptococcaceae</taxon>
        <taxon>Peptacetobacter</taxon>
    </lineage>
</organism>
<evidence type="ECO:0000259" key="4">
    <source>
        <dbReference type="SMART" id="SM00646"/>
    </source>
</evidence>
<dbReference type="RefSeq" id="WP_006439905.1">
    <property type="nucleotide sequence ID" value="NZ_DS995356.1"/>
</dbReference>
<dbReference type="STRING" id="500633.CLOHIR_00987"/>
<dbReference type="Proteomes" id="UP000003178">
    <property type="component" value="Unassembled WGS sequence"/>
</dbReference>
<accession>B6FYN4</accession>
<evidence type="ECO:0000256" key="3">
    <source>
        <dbReference type="SAM" id="Phobius"/>
    </source>
</evidence>
<feature type="compositionally biased region" description="Basic and acidic residues" evidence="2">
    <location>
        <begin position="44"/>
        <end position="55"/>
    </location>
</feature>
<evidence type="ECO:0000256" key="2">
    <source>
        <dbReference type="SAM" id="MobiDB-lite"/>
    </source>
</evidence>
<gene>
    <name evidence="5" type="ORF">CLOHIR_00987</name>
</gene>
<evidence type="ECO:0000313" key="5">
    <source>
        <dbReference type="EMBL" id="EEA85390.1"/>
    </source>
</evidence>
<keyword evidence="1 5" id="KW-0378">Hydrolase</keyword>
<feature type="compositionally biased region" description="Low complexity" evidence="2">
    <location>
        <begin position="130"/>
        <end position="153"/>
    </location>
</feature>
<keyword evidence="6" id="KW-1185">Reference proteome</keyword>
<reference evidence="5 6" key="2">
    <citation type="submission" date="2008-10" db="EMBL/GenBank/DDBJ databases">
        <title>Draft genome sequence of Clostridium hiranonis (DSM 13275).</title>
        <authorList>
            <person name="Sudarsanam P."/>
            <person name="Ley R."/>
            <person name="Guruge J."/>
            <person name="Turnbaugh P.J."/>
            <person name="Mahowald M."/>
            <person name="Liep D."/>
            <person name="Gordon J."/>
        </authorList>
    </citation>
    <scope>NUCLEOTIDE SEQUENCE [LARGE SCALE GENOMIC DNA]</scope>
    <source>
        <strain evidence="5 6">DSM 13275</strain>
    </source>
</reference>
<protein>
    <submittedName>
        <fullName evidence="5">N-acetylmuramoyl-L-alanine amidase</fullName>
        <ecNumber evidence="5">3.5.1.28</ecNumber>
    </submittedName>
</protein>
<comment type="caution">
    <text evidence="5">The sequence shown here is derived from an EMBL/GenBank/DDBJ whole genome shotgun (WGS) entry which is preliminary data.</text>
</comment>
<dbReference type="OrthoDB" id="9806267at2"/>
<dbReference type="InterPro" id="IPR050695">
    <property type="entry name" value="N-acetylmuramoyl_amidase_3"/>
</dbReference>
<feature type="domain" description="MurNAc-LAA" evidence="4">
    <location>
        <begin position="241"/>
        <end position="353"/>
    </location>
</feature>
<feature type="region of interest" description="Disordered" evidence="2">
    <location>
        <begin position="1"/>
        <end position="94"/>
    </location>
</feature>
<dbReference type="HOGENOM" id="CLU_014322_7_3_9"/>
<name>B6FYN4_PEPHT</name>
<dbReference type="eggNOG" id="COG0860">
    <property type="taxonomic scope" value="Bacteria"/>
</dbReference>
<dbReference type="PANTHER" id="PTHR30404">
    <property type="entry name" value="N-ACETYLMURAMOYL-L-ALANINE AMIDASE"/>
    <property type="match status" value="1"/>
</dbReference>
<proteinExistence type="predicted"/>
<keyword evidence="3" id="KW-1133">Transmembrane helix</keyword>
<feature type="transmembrane region" description="Helical" evidence="3">
    <location>
        <begin position="101"/>
        <end position="122"/>
    </location>
</feature>
<keyword evidence="3" id="KW-0812">Transmembrane</keyword>
<dbReference type="Pfam" id="PF01520">
    <property type="entry name" value="Amidase_3"/>
    <property type="match status" value="1"/>
</dbReference>
<sequence length="363" mass="39933">MTGKDNKNKNKGNSNKKSNVIYIDRNKKTGQISTKNTTKNNKNTTKEKNNVEKNKPVKTKQNTSVKKSNANSSKKAKKIKKPKTSNNTPKKKGRKIKWERVAIAVLLVVALGFCGVKGVQMIKGKLSSANSSTIENNSGSSSSANNENSAAGDSTDKKHPTKGQYDLDDEKKRQSKKYNIVVDAGHGGNDKGSIDSTETVYEKDIALQIAKKVASRLGRESDVNVIMTRTEDKYVSLEERAEIAKRANADALISIHLNAQKKYGDANGLETWYRNGATDGSKELANSVQQTTASYVEIMSRGILRNSFEILRETTMPAVLVECGFITNVSDMKKLNDPNFQDMLAEGIMQGTLTFLDEKNGKN</sequence>
<dbReference type="PANTHER" id="PTHR30404:SF0">
    <property type="entry name" value="N-ACETYLMURAMOYL-L-ALANINE AMIDASE AMIC"/>
    <property type="match status" value="1"/>
</dbReference>
<dbReference type="GO" id="GO:0009253">
    <property type="term" value="P:peptidoglycan catabolic process"/>
    <property type="evidence" value="ECO:0007669"/>
    <property type="project" value="InterPro"/>
</dbReference>
<dbReference type="CDD" id="cd02696">
    <property type="entry name" value="MurNAc-LAA"/>
    <property type="match status" value="1"/>
</dbReference>
<reference evidence="5 6" key="1">
    <citation type="submission" date="2008-09" db="EMBL/GenBank/DDBJ databases">
        <authorList>
            <person name="Fulton L."/>
            <person name="Clifton S."/>
            <person name="Fulton B."/>
            <person name="Xu J."/>
            <person name="Minx P."/>
            <person name="Pepin K.H."/>
            <person name="Johnson M."/>
            <person name="Thiruvilangam P."/>
            <person name="Bhonagiri V."/>
            <person name="Nash W.E."/>
            <person name="Mardis E.R."/>
            <person name="Wilson R.K."/>
        </authorList>
    </citation>
    <scope>NUCLEOTIDE SEQUENCE [LARGE SCALE GENOMIC DNA]</scope>
    <source>
        <strain evidence="5 6">DSM 13275</strain>
    </source>
</reference>
<dbReference type="InterPro" id="IPR002508">
    <property type="entry name" value="MurNAc-LAA_cat"/>
</dbReference>
<dbReference type="Gene3D" id="3.40.630.40">
    <property type="entry name" value="Zn-dependent exopeptidases"/>
    <property type="match status" value="1"/>
</dbReference>
<dbReference type="GO" id="GO:0008745">
    <property type="term" value="F:N-acetylmuramoyl-L-alanine amidase activity"/>
    <property type="evidence" value="ECO:0007669"/>
    <property type="project" value="UniProtKB-EC"/>
</dbReference>
<dbReference type="AlphaFoldDB" id="B6FYN4"/>
<evidence type="ECO:0000256" key="1">
    <source>
        <dbReference type="ARBA" id="ARBA00022801"/>
    </source>
</evidence>
<feature type="region of interest" description="Disordered" evidence="2">
    <location>
        <begin position="128"/>
        <end position="173"/>
    </location>
</feature>